<dbReference type="PANTHER" id="PTHR45647:SF15">
    <property type="entry name" value="U-BOX DOMAIN-CONTAINING PROTEIN 35"/>
    <property type="match status" value="1"/>
</dbReference>
<keyword evidence="4" id="KW-0723">Serine/threonine-protein kinase</keyword>
<dbReference type="EMBL" id="KZ305019">
    <property type="protein sequence ID" value="PIA61715.1"/>
    <property type="molecule type" value="Genomic_DNA"/>
</dbReference>
<dbReference type="InterPro" id="IPR051348">
    <property type="entry name" value="U-box_ubiquitin_ligases"/>
</dbReference>
<dbReference type="GO" id="GO:0005524">
    <property type="term" value="F:ATP binding"/>
    <property type="evidence" value="ECO:0007669"/>
    <property type="project" value="UniProtKB-UniRule"/>
</dbReference>
<dbReference type="Gene3D" id="1.10.510.10">
    <property type="entry name" value="Transferase(Phosphotransferase) domain 1"/>
    <property type="match status" value="1"/>
</dbReference>
<dbReference type="Pfam" id="PF00582">
    <property type="entry name" value="Usp"/>
    <property type="match status" value="1"/>
</dbReference>
<evidence type="ECO:0000256" key="11">
    <source>
        <dbReference type="SAM" id="Coils"/>
    </source>
</evidence>
<feature type="domain" description="Protein kinase" evidence="13">
    <location>
        <begin position="445"/>
        <end position="708"/>
    </location>
</feature>
<dbReference type="EC" id="2.3.2.27" evidence="3"/>
<sequence>MDILNNREEPALSSPSSLTVVVAVDKSKNSLRAIKWTLEKFLLGERTRFKLLHVCAQITTIPTPMGNYPISQVRDDVAAAYKKEVEWKTNKMLLPYKQMFTAKKVEVEVLVIEADDVAEAIARQVSKLKSTKLVIGASSRRRFQWAMKSKDLSSKISECAPKFCTVYAIRKGKLSSVRPSHFETVGSVKSDSNDADTSTTNSSSNNFSSQIDDTDQGSTASYSQLHLRSLGIQHLHAPPTRNQGHHKSRSVLTNIGHSNLDSSYSNMSDGDGLSTGVRISSFRSLQADLLTQDFDQASTSDAPTNSSSEIKVDLDFELEKLKIEIRHARGMYAVAQTEKINAARQLNNLSKQRTEEALKFQEISLREEQARELAKQEMEKHEAAKREAEFLRECTEKEASDRKEVEYRAARDANEKQKLQKMLESPNEPYKKFTWEEIVSATSSFSDDLRIGMGAYGTVYKCTLNHVTAAVKVLHSKEGQGTKEFQQELDILSKIRHPHLLLLLGACPDHSCLVYEFMENGSLEERLLQKNDASPIPWFVRYRIAWEIASALVFLHNSKPMPIVHRDLKPANILLDQNLVSKIGDVGVSTLLPSIDCSQSLFYQESSLVGTLCYIDPEYQRSGLVSPKSDVYAFGIVVLQLLTAKPALALAHIVETALENGHFMEILDSRAGSWPIKETNELASLALRCAEMKLRDRPDLSAEVFPVLERLKGIADKASAASVHPSPPNDFICPLLKDLMEDPCVAGDGYTYDRKAIEVWLKENDKSPLTGLPLPSKSLIPNYSLFSAIMEWRSKRQ</sequence>
<evidence type="ECO:0000256" key="6">
    <source>
        <dbReference type="ARBA" id="ARBA00022741"/>
    </source>
</evidence>
<comment type="pathway">
    <text evidence="2">Protein modification; protein ubiquitination.</text>
</comment>
<dbReference type="InterPro" id="IPR000719">
    <property type="entry name" value="Prot_kinase_dom"/>
</dbReference>
<dbReference type="Gene3D" id="3.30.40.10">
    <property type="entry name" value="Zinc/RING finger domain, C3HC4 (zinc finger)"/>
    <property type="match status" value="1"/>
</dbReference>
<dbReference type="SUPFAM" id="SSF52402">
    <property type="entry name" value="Adenine nucleotide alpha hydrolases-like"/>
    <property type="match status" value="1"/>
</dbReference>
<dbReference type="SMART" id="SM00220">
    <property type="entry name" value="S_TKc"/>
    <property type="match status" value="1"/>
</dbReference>
<keyword evidence="9 10" id="KW-0067">ATP-binding</keyword>
<name>A0A2G5F123_AQUCA</name>
<evidence type="ECO:0000256" key="4">
    <source>
        <dbReference type="ARBA" id="ARBA00022527"/>
    </source>
</evidence>
<keyword evidence="16" id="KW-1185">Reference proteome</keyword>
<evidence type="ECO:0000313" key="16">
    <source>
        <dbReference type="Proteomes" id="UP000230069"/>
    </source>
</evidence>
<dbReference type="SMART" id="SM00504">
    <property type="entry name" value="Ubox"/>
    <property type="match status" value="1"/>
</dbReference>
<dbReference type="AlphaFoldDB" id="A0A2G5F123"/>
<dbReference type="SUPFAM" id="SSF56112">
    <property type="entry name" value="Protein kinase-like (PK-like)"/>
    <property type="match status" value="1"/>
</dbReference>
<dbReference type="PROSITE" id="PS00108">
    <property type="entry name" value="PROTEIN_KINASE_ST"/>
    <property type="match status" value="1"/>
</dbReference>
<dbReference type="InterPro" id="IPR003613">
    <property type="entry name" value="Ubox_domain"/>
</dbReference>
<evidence type="ECO:0000256" key="1">
    <source>
        <dbReference type="ARBA" id="ARBA00000900"/>
    </source>
</evidence>
<feature type="compositionally biased region" description="Low complexity" evidence="12">
    <location>
        <begin position="195"/>
        <end position="209"/>
    </location>
</feature>
<dbReference type="UniPathway" id="UPA00143"/>
<dbReference type="PROSITE" id="PS51698">
    <property type="entry name" value="U_BOX"/>
    <property type="match status" value="1"/>
</dbReference>
<dbReference type="PANTHER" id="PTHR45647">
    <property type="entry name" value="OS02G0152300 PROTEIN"/>
    <property type="match status" value="1"/>
</dbReference>
<dbReference type="InterPro" id="IPR001245">
    <property type="entry name" value="Ser-Thr/Tyr_kinase_cat_dom"/>
</dbReference>
<reference evidence="15 16" key="1">
    <citation type="submission" date="2017-09" db="EMBL/GenBank/DDBJ databases">
        <title>WGS assembly of Aquilegia coerulea Goldsmith.</title>
        <authorList>
            <person name="Hodges S."/>
            <person name="Kramer E."/>
            <person name="Nordborg M."/>
            <person name="Tomkins J."/>
            <person name="Borevitz J."/>
            <person name="Derieg N."/>
            <person name="Yan J."/>
            <person name="Mihaltcheva S."/>
            <person name="Hayes R.D."/>
            <person name="Rokhsar D."/>
        </authorList>
    </citation>
    <scope>NUCLEOTIDE SEQUENCE [LARGE SCALE GENOMIC DNA]</scope>
    <source>
        <strain evidence="16">cv. Goldsmith</strain>
    </source>
</reference>
<evidence type="ECO:0000256" key="7">
    <source>
        <dbReference type="ARBA" id="ARBA00022777"/>
    </source>
</evidence>
<dbReference type="FunCoup" id="A0A2G5F123">
    <property type="interactions" value="72"/>
</dbReference>
<feature type="domain" description="U-box" evidence="14">
    <location>
        <begin position="726"/>
        <end position="797"/>
    </location>
</feature>
<evidence type="ECO:0000256" key="2">
    <source>
        <dbReference type="ARBA" id="ARBA00004906"/>
    </source>
</evidence>
<protein>
    <recommendedName>
        <fullName evidence="3">RING-type E3 ubiquitin transferase</fullName>
        <ecNumber evidence="3">2.3.2.27</ecNumber>
    </recommendedName>
</protein>
<dbReference type="InterPro" id="IPR017441">
    <property type="entry name" value="Protein_kinase_ATP_BS"/>
</dbReference>
<evidence type="ECO:0000259" key="14">
    <source>
        <dbReference type="PROSITE" id="PS51698"/>
    </source>
</evidence>
<feature type="binding site" evidence="10">
    <location>
        <position position="472"/>
    </location>
    <ligand>
        <name>ATP</name>
        <dbReference type="ChEBI" id="CHEBI:30616"/>
    </ligand>
</feature>
<dbReference type="OrthoDB" id="10064100at2759"/>
<feature type="region of interest" description="Disordered" evidence="12">
    <location>
        <begin position="184"/>
        <end position="218"/>
    </location>
</feature>
<evidence type="ECO:0000256" key="12">
    <source>
        <dbReference type="SAM" id="MobiDB-lite"/>
    </source>
</evidence>
<dbReference type="STRING" id="218851.A0A2G5F123"/>
<accession>A0A2G5F123</accession>
<dbReference type="PROSITE" id="PS00107">
    <property type="entry name" value="PROTEIN_KINASE_ATP"/>
    <property type="match status" value="1"/>
</dbReference>
<dbReference type="PROSITE" id="PS50011">
    <property type="entry name" value="PROTEIN_KINASE_DOM"/>
    <property type="match status" value="1"/>
</dbReference>
<dbReference type="EMBL" id="KZ305019">
    <property type="protein sequence ID" value="PIA61714.1"/>
    <property type="molecule type" value="Genomic_DNA"/>
</dbReference>
<evidence type="ECO:0000256" key="8">
    <source>
        <dbReference type="ARBA" id="ARBA00022786"/>
    </source>
</evidence>
<keyword evidence="5" id="KW-0808">Transferase</keyword>
<evidence type="ECO:0000256" key="3">
    <source>
        <dbReference type="ARBA" id="ARBA00012483"/>
    </source>
</evidence>
<keyword evidence="11" id="KW-0175">Coiled coil</keyword>
<dbReference type="GO" id="GO:0016567">
    <property type="term" value="P:protein ubiquitination"/>
    <property type="evidence" value="ECO:0007669"/>
    <property type="project" value="UniProtKB-UniPathway"/>
</dbReference>
<evidence type="ECO:0000256" key="5">
    <source>
        <dbReference type="ARBA" id="ARBA00022679"/>
    </source>
</evidence>
<evidence type="ECO:0000256" key="10">
    <source>
        <dbReference type="PROSITE-ProRule" id="PRU10141"/>
    </source>
</evidence>
<dbReference type="GO" id="GO:0004674">
    <property type="term" value="F:protein serine/threonine kinase activity"/>
    <property type="evidence" value="ECO:0007669"/>
    <property type="project" value="UniProtKB-KW"/>
</dbReference>
<evidence type="ECO:0000313" key="15">
    <source>
        <dbReference type="EMBL" id="PIA61715.1"/>
    </source>
</evidence>
<dbReference type="InterPro" id="IPR008271">
    <property type="entry name" value="Ser/Thr_kinase_AS"/>
</dbReference>
<dbReference type="InterPro" id="IPR014729">
    <property type="entry name" value="Rossmann-like_a/b/a_fold"/>
</dbReference>
<evidence type="ECO:0000256" key="9">
    <source>
        <dbReference type="ARBA" id="ARBA00022840"/>
    </source>
</evidence>
<dbReference type="Gene3D" id="3.40.50.620">
    <property type="entry name" value="HUPs"/>
    <property type="match status" value="1"/>
</dbReference>
<dbReference type="SUPFAM" id="SSF57850">
    <property type="entry name" value="RING/U-box"/>
    <property type="match status" value="1"/>
</dbReference>
<dbReference type="Proteomes" id="UP000230069">
    <property type="component" value="Unassembled WGS sequence"/>
</dbReference>
<keyword evidence="6 10" id="KW-0547">Nucleotide-binding</keyword>
<evidence type="ECO:0000259" key="13">
    <source>
        <dbReference type="PROSITE" id="PS50011"/>
    </source>
</evidence>
<dbReference type="InterPro" id="IPR013083">
    <property type="entry name" value="Znf_RING/FYVE/PHD"/>
</dbReference>
<dbReference type="InterPro" id="IPR006016">
    <property type="entry name" value="UspA"/>
</dbReference>
<dbReference type="GO" id="GO:0061630">
    <property type="term" value="F:ubiquitin protein ligase activity"/>
    <property type="evidence" value="ECO:0007669"/>
    <property type="project" value="UniProtKB-EC"/>
</dbReference>
<proteinExistence type="predicted"/>
<comment type="catalytic activity">
    <reaction evidence="1">
        <text>S-ubiquitinyl-[E2 ubiquitin-conjugating enzyme]-L-cysteine + [acceptor protein]-L-lysine = [E2 ubiquitin-conjugating enzyme]-L-cysteine + N(6)-ubiquitinyl-[acceptor protein]-L-lysine.</text>
        <dbReference type="EC" id="2.3.2.27"/>
    </reaction>
</comment>
<gene>
    <name evidence="15" type="ORF">AQUCO_00200004v1</name>
</gene>
<dbReference type="Pfam" id="PF07714">
    <property type="entry name" value="PK_Tyr_Ser-Thr"/>
    <property type="match status" value="1"/>
</dbReference>
<feature type="coiled-coil region" evidence="11">
    <location>
        <begin position="318"/>
        <end position="398"/>
    </location>
</feature>
<dbReference type="CDD" id="cd01989">
    <property type="entry name" value="USP_STK_Ubox_N"/>
    <property type="match status" value="1"/>
</dbReference>
<dbReference type="Gene3D" id="3.30.200.20">
    <property type="entry name" value="Phosphorylase Kinase, domain 1"/>
    <property type="match status" value="1"/>
</dbReference>
<organism evidence="15 16">
    <name type="scientific">Aquilegia coerulea</name>
    <name type="common">Rocky mountain columbine</name>
    <dbReference type="NCBI Taxonomy" id="218851"/>
    <lineage>
        <taxon>Eukaryota</taxon>
        <taxon>Viridiplantae</taxon>
        <taxon>Streptophyta</taxon>
        <taxon>Embryophyta</taxon>
        <taxon>Tracheophyta</taxon>
        <taxon>Spermatophyta</taxon>
        <taxon>Magnoliopsida</taxon>
        <taxon>Ranunculales</taxon>
        <taxon>Ranunculaceae</taxon>
        <taxon>Thalictroideae</taxon>
        <taxon>Aquilegia</taxon>
    </lineage>
</organism>
<keyword evidence="7" id="KW-0418">Kinase</keyword>
<dbReference type="InterPro" id="IPR011009">
    <property type="entry name" value="Kinase-like_dom_sf"/>
</dbReference>
<dbReference type="Pfam" id="PF04564">
    <property type="entry name" value="U-box"/>
    <property type="match status" value="1"/>
</dbReference>
<keyword evidence="8" id="KW-0833">Ubl conjugation pathway</keyword>
<dbReference type="CDD" id="cd16655">
    <property type="entry name" value="RING-Ubox_WDSUB1-like"/>
    <property type="match status" value="1"/>
</dbReference>